<keyword evidence="1" id="KW-0645">Protease</keyword>
<dbReference type="FunFam" id="1.10.246.130:FF:000005">
    <property type="entry name" value="Gamma-glutamyltranspeptidase 1, putative"/>
    <property type="match status" value="1"/>
</dbReference>
<feature type="binding site" evidence="7">
    <location>
        <position position="138"/>
    </location>
    <ligand>
        <name>L-glutamate</name>
        <dbReference type="ChEBI" id="CHEBI:29985"/>
    </ligand>
</feature>
<keyword evidence="10" id="KW-1185">Reference proteome</keyword>
<evidence type="ECO:0000256" key="8">
    <source>
        <dbReference type="SAM" id="Phobius"/>
    </source>
</evidence>
<dbReference type="GO" id="GO:0006508">
    <property type="term" value="P:proteolysis"/>
    <property type="evidence" value="ECO:0007669"/>
    <property type="project" value="UniProtKB-KW"/>
</dbReference>
<evidence type="ECO:0000256" key="6">
    <source>
        <dbReference type="PIRSR" id="PIRSR600101-1"/>
    </source>
</evidence>
<reference evidence="9" key="1">
    <citation type="submission" date="2022-11" db="EMBL/GenBank/DDBJ databases">
        <authorList>
            <person name="Kikuchi T."/>
        </authorList>
    </citation>
    <scope>NUCLEOTIDE SEQUENCE</scope>
    <source>
        <strain evidence="9">PS1010</strain>
    </source>
</reference>
<dbReference type="EMBL" id="CANHGI010000004">
    <property type="protein sequence ID" value="CAI5448762.1"/>
    <property type="molecule type" value="Genomic_DNA"/>
</dbReference>
<dbReference type="GO" id="GO:0016746">
    <property type="term" value="F:acyltransferase activity"/>
    <property type="evidence" value="ECO:0007669"/>
    <property type="project" value="UniProtKB-KW"/>
</dbReference>
<organism evidence="9 10">
    <name type="scientific">Caenorhabditis angaria</name>
    <dbReference type="NCBI Taxonomy" id="860376"/>
    <lineage>
        <taxon>Eukaryota</taxon>
        <taxon>Metazoa</taxon>
        <taxon>Ecdysozoa</taxon>
        <taxon>Nematoda</taxon>
        <taxon>Chromadorea</taxon>
        <taxon>Rhabditida</taxon>
        <taxon>Rhabditina</taxon>
        <taxon>Rhabditomorpha</taxon>
        <taxon>Rhabditoidea</taxon>
        <taxon>Rhabditidae</taxon>
        <taxon>Peloderinae</taxon>
        <taxon>Caenorhabditis</taxon>
    </lineage>
</organism>
<feature type="binding site" evidence="7">
    <location>
        <position position="457"/>
    </location>
    <ligand>
        <name>L-glutamate</name>
        <dbReference type="ChEBI" id="CHEBI:29985"/>
    </ligand>
</feature>
<dbReference type="PANTHER" id="PTHR11686">
    <property type="entry name" value="GAMMA GLUTAMYL TRANSPEPTIDASE"/>
    <property type="match status" value="1"/>
</dbReference>
<feature type="binding site" evidence="7">
    <location>
        <position position="509"/>
    </location>
    <ligand>
        <name>L-glutamate</name>
        <dbReference type="ChEBI" id="CHEBI:29985"/>
    </ligand>
</feature>
<dbReference type="InterPro" id="IPR029055">
    <property type="entry name" value="Ntn_hydrolases_N"/>
</dbReference>
<dbReference type="InterPro" id="IPR043138">
    <property type="entry name" value="GGT_lsub"/>
</dbReference>
<keyword evidence="8" id="KW-0472">Membrane</keyword>
<dbReference type="OrthoDB" id="1081007at2759"/>
<evidence type="ECO:0008006" key="11">
    <source>
        <dbReference type="Google" id="ProtNLM"/>
    </source>
</evidence>
<accession>A0A9P1IRB8</accession>
<dbReference type="GO" id="GO:0005886">
    <property type="term" value="C:plasma membrane"/>
    <property type="evidence" value="ECO:0007669"/>
    <property type="project" value="TreeGrafter"/>
</dbReference>
<dbReference type="AlphaFoldDB" id="A0A9P1IRB8"/>
<keyword evidence="8" id="KW-0812">Transmembrane</keyword>
<feature type="active site" description="Nucleophile" evidence="6">
    <location>
        <position position="416"/>
    </location>
</feature>
<dbReference type="InterPro" id="IPR043137">
    <property type="entry name" value="GGT_ssub_C"/>
</dbReference>
<dbReference type="InterPro" id="IPR000101">
    <property type="entry name" value="GGT_peptidase"/>
</dbReference>
<dbReference type="Gene3D" id="3.60.20.40">
    <property type="match status" value="1"/>
</dbReference>
<evidence type="ECO:0000256" key="4">
    <source>
        <dbReference type="ARBA" id="ARBA00023180"/>
    </source>
</evidence>
<comment type="caution">
    <text evidence="9">The sequence shown here is derived from an EMBL/GenBank/DDBJ whole genome shotgun (WGS) entry which is preliminary data.</text>
</comment>
<dbReference type="SUPFAM" id="SSF56235">
    <property type="entry name" value="N-terminal nucleophile aminohydrolases (Ntn hydrolases)"/>
    <property type="match status" value="1"/>
</dbReference>
<feature type="binding site" evidence="7">
    <location>
        <begin position="485"/>
        <end position="486"/>
    </location>
    <ligand>
        <name>L-glutamate</name>
        <dbReference type="ChEBI" id="CHEBI:29985"/>
    </ligand>
</feature>
<proteinExistence type="predicted"/>
<evidence type="ECO:0000256" key="5">
    <source>
        <dbReference type="ARBA" id="ARBA00023315"/>
    </source>
</evidence>
<keyword evidence="8" id="KW-1133">Transmembrane helix</keyword>
<protein>
    <recommendedName>
        <fullName evidence="11">Gamma-glutamyltransferase</fullName>
    </recommendedName>
</protein>
<keyword evidence="3" id="KW-0378">Hydrolase</keyword>
<dbReference type="FunFam" id="3.60.20.40:FF:000009">
    <property type="entry name" value="Predicted protein"/>
    <property type="match status" value="1"/>
</dbReference>
<keyword evidence="5" id="KW-0012">Acyltransferase</keyword>
<dbReference type="PANTHER" id="PTHR11686:SF73">
    <property type="entry name" value="GAMMA-GLUTAMYLTRANSFERASE"/>
    <property type="match status" value="1"/>
</dbReference>
<dbReference type="GO" id="GO:0036374">
    <property type="term" value="F:glutathione hydrolase activity"/>
    <property type="evidence" value="ECO:0007669"/>
    <property type="project" value="InterPro"/>
</dbReference>
<evidence type="ECO:0000256" key="2">
    <source>
        <dbReference type="ARBA" id="ARBA00022679"/>
    </source>
</evidence>
<sequence length="607" mass="67048">MVVIIDSRADIANEKLILAKLKKYHVAVLSLSVIGIIFLVWAIVATALNITTNHVEHITVIPKTKSAIYKEAAVVTDSVYCAEIARNVIIQGGNAVDAAIAATFCNGVVLPYATGLGGGGFMIIYLKDQKKCVFLNSRETAPSASTEKMFSNDQEEAQLGYKSIGIPGELHGLYTAYQKYGSKVVPWSDLVMPAAKLARGFPNHIAMFDYYDRIQKYADKDEVKPLKKLYTNKMTGKYYEPGEIVTNYRLAKTLEAIANSADPIELFYNGEIAKGIVGEMDINGGIITADDLKTYTTDIQEALYSELGGYKLCGPPPPSSWAITQAIPRIIEKQYKNREYFNDAEFYHKLIEAEKLAYGQRGNLGDGNFDENSIWLANNLTKDDYIQSLSNRLPDSPEDIDYYMISDDQAVNDAGTSHSSIIDDDGNAVSTSTSINTAFGSKMLSKYGFIYNNQMDDFSTPDLINHWGFTPSKTNYIKPGRRPMSSMSPTIVFDSKSGDVRMVTGATGGSKIISATAQTLTRGILVKQTAAEIVEFPRLHNQLTPYETLVEVNFSKKIEEKLASDYQQKLKETKGNLAIVYPITKQNGYMTAASDYRRKTGNLPAGY</sequence>
<evidence type="ECO:0000256" key="1">
    <source>
        <dbReference type="ARBA" id="ARBA00022670"/>
    </source>
</evidence>
<dbReference type="PRINTS" id="PR01210">
    <property type="entry name" value="GGTRANSPTASE"/>
</dbReference>
<keyword evidence="2" id="KW-0808">Transferase</keyword>
<dbReference type="GO" id="GO:0006751">
    <property type="term" value="P:glutathione catabolic process"/>
    <property type="evidence" value="ECO:0007669"/>
    <property type="project" value="InterPro"/>
</dbReference>
<dbReference type="Proteomes" id="UP001152747">
    <property type="component" value="Unassembled WGS sequence"/>
</dbReference>
<feature type="binding site" evidence="7">
    <location>
        <begin position="434"/>
        <end position="436"/>
    </location>
    <ligand>
        <name>L-glutamate</name>
        <dbReference type="ChEBI" id="CHEBI:29985"/>
    </ligand>
</feature>
<gene>
    <name evidence="9" type="ORF">CAMP_LOCUS11399</name>
</gene>
<dbReference type="Gene3D" id="1.10.246.130">
    <property type="match status" value="1"/>
</dbReference>
<name>A0A9P1IRB8_9PELO</name>
<feature type="transmembrane region" description="Helical" evidence="8">
    <location>
        <begin position="24"/>
        <end position="44"/>
    </location>
</feature>
<evidence type="ECO:0000313" key="9">
    <source>
        <dbReference type="EMBL" id="CAI5448762.1"/>
    </source>
</evidence>
<keyword evidence="4" id="KW-0325">Glycoprotein</keyword>
<evidence type="ECO:0000256" key="3">
    <source>
        <dbReference type="ARBA" id="ARBA00022801"/>
    </source>
</evidence>
<evidence type="ECO:0000256" key="7">
    <source>
        <dbReference type="PIRSR" id="PIRSR600101-2"/>
    </source>
</evidence>
<dbReference type="Pfam" id="PF01019">
    <property type="entry name" value="G_glu_transpept"/>
    <property type="match status" value="1"/>
</dbReference>
<evidence type="ECO:0000313" key="10">
    <source>
        <dbReference type="Proteomes" id="UP001152747"/>
    </source>
</evidence>